<comment type="catalytic activity">
    <reaction evidence="20">
        <text>(6R)-5,10-methylenetetrahydrofolyl-(gamma-L-Glu)(n) + L-glutamate + ATP = (6R)-5,10-methylenetetrahydrofolyl-(gamma-L-Glu)(n+1) + ADP + phosphate + H(+)</text>
        <dbReference type="Rhea" id="RHEA:51912"/>
        <dbReference type="Rhea" id="RHEA-COMP:13257"/>
        <dbReference type="Rhea" id="RHEA-COMP:13258"/>
        <dbReference type="ChEBI" id="CHEBI:15378"/>
        <dbReference type="ChEBI" id="CHEBI:29985"/>
        <dbReference type="ChEBI" id="CHEBI:30616"/>
        <dbReference type="ChEBI" id="CHEBI:43474"/>
        <dbReference type="ChEBI" id="CHEBI:136572"/>
        <dbReference type="ChEBI" id="CHEBI:456216"/>
        <dbReference type="EC" id="6.3.2.17"/>
    </reaction>
</comment>
<dbReference type="PROSITE" id="PS01012">
    <property type="entry name" value="FOLYLPOLYGLU_SYNT_2"/>
    <property type="match status" value="1"/>
</dbReference>
<dbReference type="GO" id="GO:0008841">
    <property type="term" value="F:dihydrofolate synthase activity"/>
    <property type="evidence" value="ECO:0007669"/>
    <property type="project" value="UniProtKB-EC"/>
</dbReference>
<comment type="cofactor">
    <cofactor evidence="1">
        <name>Mg(2+)</name>
        <dbReference type="ChEBI" id="CHEBI:18420"/>
    </cofactor>
</comment>
<evidence type="ECO:0000256" key="2">
    <source>
        <dbReference type="ARBA" id="ARBA00002714"/>
    </source>
</evidence>
<evidence type="ECO:0000256" key="5">
    <source>
        <dbReference type="ARBA" id="ARBA00008276"/>
    </source>
</evidence>
<evidence type="ECO:0000256" key="9">
    <source>
        <dbReference type="ARBA" id="ARBA00022598"/>
    </source>
</evidence>
<evidence type="ECO:0000256" key="1">
    <source>
        <dbReference type="ARBA" id="ARBA00001946"/>
    </source>
</evidence>
<comment type="pathway">
    <text evidence="3">Cofactor biosynthesis; tetrahydrofolate biosynthesis; 7,8-dihydrofolate from 2-amino-4-hydroxy-6-hydroxymethyl-7,8-dihydropteridine diphosphate and 4-aminobenzoate: step 2/2.</text>
</comment>
<dbReference type="GO" id="GO:0005524">
    <property type="term" value="F:ATP binding"/>
    <property type="evidence" value="ECO:0007669"/>
    <property type="project" value="UniProtKB-KW"/>
</dbReference>
<dbReference type="Pfam" id="PF02875">
    <property type="entry name" value="Mur_ligase_C"/>
    <property type="match status" value="1"/>
</dbReference>
<dbReference type="GO" id="GO:0005829">
    <property type="term" value="C:cytosol"/>
    <property type="evidence" value="ECO:0007669"/>
    <property type="project" value="TreeGrafter"/>
</dbReference>
<keyword evidence="12" id="KW-0067">ATP-binding</keyword>
<dbReference type="Proteomes" id="UP000541810">
    <property type="component" value="Unassembled WGS sequence"/>
</dbReference>
<comment type="caution">
    <text evidence="25">The sequence shown here is derived from an EMBL/GenBank/DDBJ whole genome shotgun (WGS) entry which is preliminary data.</text>
</comment>
<evidence type="ECO:0000256" key="22">
    <source>
        <dbReference type="SAM" id="MobiDB-lite"/>
    </source>
</evidence>
<evidence type="ECO:0000313" key="25">
    <source>
        <dbReference type="EMBL" id="MBB6428680.1"/>
    </source>
</evidence>
<dbReference type="GO" id="GO:0046872">
    <property type="term" value="F:metal ion binding"/>
    <property type="evidence" value="ECO:0007669"/>
    <property type="project" value="UniProtKB-KW"/>
</dbReference>
<dbReference type="GO" id="GO:0004326">
    <property type="term" value="F:tetrahydrofolylpolyglutamate synthase activity"/>
    <property type="evidence" value="ECO:0007669"/>
    <property type="project" value="UniProtKB-EC"/>
</dbReference>
<keyword evidence="9 25" id="KW-0436">Ligase</keyword>
<dbReference type="PANTHER" id="PTHR11136:SF0">
    <property type="entry name" value="DIHYDROFOLATE SYNTHETASE-RELATED"/>
    <property type="match status" value="1"/>
</dbReference>
<evidence type="ECO:0000256" key="15">
    <source>
        <dbReference type="ARBA" id="ARBA00030048"/>
    </source>
</evidence>
<sequence>MPSSTQNTKRKPKSTASAGRSRRPSARPSKPAGTPTTDPGSITNYTTALRWLYEHVDHERQRMIKYDQPTFNLDRMRKLLHLLGDPQDQLKIVHVAGTKGKGSTCAMIASMLQACGYTVGSYSSPHLVDLRERITINNHMVSYGDCAELFKTIASVEHKFGKTNQLTFFEIMTAAALLHFQQEAVDIVVLETGLGGRLDSTNVVTPLVTAITGLSLDHTQLLGKSLPEIAREKAGIFKPEVPALTIAQEKEADETLKQVAEEVGTTLEVTGKELDFSYRFEANRELGPHTRVCLTTDTSKFEHLPVPLKGEHQAQNCGLALAVLDKLKAHGFTLPLNQVIDGLAATELPGRMETVLDQPRVIIDGAHNGASITALTKSLGAHVQYDSLVMIFGCGQDKDINGMLKQIALGADKIIFTRAKANPRAEEPDDLMRRFNDLSPKMAQTAPNLEAALKLAARAVSREDLIVVTGSFYLAGEARKYFIDAKAKQAKG</sequence>
<evidence type="ECO:0000256" key="3">
    <source>
        <dbReference type="ARBA" id="ARBA00004799"/>
    </source>
</evidence>
<evidence type="ECO:0000256" key="19">
    <source>
        <dbReference type="ARBA" id="ARBA00047808"/>
    </source>
</evidence>
<dbReference type="EC" id="6.3.2.12" evidence="6"/>
<dbReference type="PROSITE" id="PS01011">
    <property type="entry name" value="FOLYLPOLYGLU_SYNT_1"/>
    <property type="match status" value="1"/>
</dbReference>
<evidence type="ECO:0000256" key="4">
    <source>
        <dbReference type="ARBA" id="ARBA00005150"/>
    </source>
</evidence>
<dbReference type="FunFam" id="3.40.1190.10:FF:000011">
    <property type="entry name" value="Folylpolyglutamate synthase/dihydrofolate synthase"/>
    <property type="match status" value="1"/>
</dbReference>
<dbReference type="SUPFAM" id="SSF53623">
    <property type="entry name" value="MurD-like peptide ligases, catalytic domain"/>
    <property type="match status" value="1"/>
</dbReference>
<organism evidence="25 26">
    <name type="scientific">Algisphaera agarilytica</name>
    <dbReference type="NCBI Taxonomy" id="1385975"/>
    <lineage>
        <taxon>Bacteria</taxon>
        <taxon>Pseudomonadati</taxon>
        <taxon>Planctomycetota</taxon>
        <taxon>Phycisphaerae</taxon>
        <taxon>Phycisphaerales</taxon>
        <taxon>Phycisphaeraceae</taxon>
        <taxon>Algisphaera</taxon>
    </lineage>
</organism>
<keyword evidence="10" id="KW-0479">Metal-binding</keyword>
<dbReference type="InterPro" id="IPR001645">
    <property type="entry name" value="Folylpolyglutamate_synth"/>
</dbReference>
<comment type="catalytic activity">
    <reaction evidence="21">
        <text>7,8-dihydropteroate + L-glutamate + ATP = 7,8-dihydrofolate + ADP + phosphate + H(+)</text>
        <dbReference type="Rhea" id="RHEA:23584"/>
        <dbReference type="ChEBI" id="CHEBI:15378"/>
        <dbReference type="ChEBI" id="CHEBI:17839"/>
        <dbReference type="ChEBI" id="CHEBI:29985"/>
        <dbReference type="ChEBI" id="CHEBI:30616"/>
        <dbReference type="ChEBI" id="CHEBI:43474"/>
        <dbReference type="ChEBI" id="CHEBI:57451"/>
        <dbReference type="ChEBI" id="CHEBI:456216"/>
        <dbReference type="EC" id="6.3.2.12"/>
    </reaction>
</comment>
<dbReference type="AlphaFoldDB" id="A0A7X0H6F9"/>
<dbReference type="Gene3D" id="3.40.1190.10">
    <property type="entry name" value="Mur-like, catalytic domain"/>
    <property type="match status" value="1"/>
</dbReference>
<dbReference type="NCBIfam" id="TIGR01499">
    <property type="entry name" value="folC"/>
    <property type="match status" value="1"/>
</dbReference>
<evidence type="ECO:0000256" key="7">
    <source>
        <dbReference type="ARBA" id="ARBA00013025"/>
    </source>
</evidence>
<dbReference type="GO" id="GO:0046656">
    <property type="term" value="P:folic acid biosynthetic process"/>
    <property type="evidence" value="ECO:0007669"/>
    <property type="project" value="UniProtKB-KW"/>
</dbReference>
<evidence type="ECO:0000256" key="12">
    <source>
        <dbReference type="ARBA" id="ARBA00022840"/>
    </source>
</evidence>
<comment type="catalytic activity">
    <reaction evidence="19">
        <text>10-formyltetrahydrofolyl-(gamma-L-Glu)(n) + L-glutamate + ATP = 10-formyltetrahydrofolyl-(gamma-L-Glu)(n+1) + ADP + phosphate + H(+)</text>
        <dbReference type="Rhea" id="RHEA:51904"/>
        <dbReference type="Rhea" id="RHEA-COMP:13088"/>
        <dbReference type="Rhea" id="RHEA-COMP:14300"/>
        <dbReference type="ChEBI" id="CHEBI:15378"/>
        <dbReference type="ChEBI" id="CHEBI:29985"/>
        <dbReference type="ChEBI" id="CHEBI:30616"/>
        <dbReference type="ChEBI" id="CHEBI:43474"/>
        <dbReference type="ChEBI" id="CHEBI:134413"/>
        <dbReference type="ChEBI" id="CHEBI:456216"/>
        <dbReference type="EC" id="6.3.2.17"/>
    </reaction>
</comment>
<dbReference type="InterPro" id="IPR018109">
    <property type="entry name" value="Folylpolyglutamate_synth_CS"/>
</dbReference>
<evidence type="ECO:0000256" key="10">
    <source>
        <dbReference type="ARBA" id="ARBA00022723"/>
    </source>
</evidence>
<name>A0A7X0H6F9_9BACT</name>
<feature type="domain" description="Mur ligase central" evidence="24">
    <location>
        <begin position="95"/>
        <end position="323"/>
    </location>
</feature>
<evidence type="ECO:0000256" key="21">
    <source>
        <dbReference type="ARBA" id="ARBA00049161"/>
    </source>
</evidence>
<accession>A0A7X0H6F9</accession>
<protein>
    <recommendedName>
        <fullName evidence="8">Dihydrofolate synthase/folylpolyglutamate synthase</fullName>
        <ecNumber evidence="6">6.3.2.12</ecNumber>
        <ecNumber evidence="7">6.3.2.17</ecNumber>
    </recommendedName>
    <alternativeName>
        <fullName evidence="17">Folylpoly-gamma-glutamate synthetase-dihydrofolate synthetase</fullName>
    </alternativeName>
    <alternativeName>
        <fullName evidence="15">Folylpolyglutamate synthetase</fullName>
    </alternativeName>
    <alternativeName>
        <fullName evidence="16">Tetrahydrofolylpolyglutamate synthase</fullName>
    </alternativeName>
</protein>
<evidence type="ECO:0000256" key="13">
    <source>
        <dbReference type="ARBA" id="ARBA00022842"/>
    </source>
</evidence>
<dbReference type="Pfam" id="PF08245">
    <property type="entry name" value="Mur_ligase_M"/>
    <property type="match status" value="1"/>
</dbReference>
<reference evidence="25 26" key="1">
    <citation type="submission" date="2020-08" db="EMBL/GenBank/DDBJ databases">
        <title>Genomic Encyclopedia of Type Strains, Phase IV (KMG-IV): sequencing the most valuable type-strain genomes for metagenomic binning, comparative biology and taxonomic classification.</title>
        <authorList>
            <person name="Goeker M."/>
        </authorList>
    </citation>
    <scope>NUCLEOTIDE SEQUENCE [LARGE SCALE GENOMIC DNA]</scope>
    <source>
        <strain evidence="25 26">DSM 103725</strain>
    </source>
</reference>
<comment type="pathway">
    <text evidence="4">Cofactor biosynthesis; tetrahydrofolylpolyglutamate biosynthesis.</text>
</comment>
<dbReference type="Gene3D" id="3.90.190.20">
    <property type="entry name" value="Mur ligase, C-terminal domain"/>
    <property type="match status" value="1"/>
</dbReference>
<feature type="region of interest" description="Disordered" evidence="22">
    <location>
        <begin position="1"/>
        <end position="42"/>
    </location>
</feature>
<gene>
    <name evidence="25" type="ORF">HNQ40_000486</name>
</gene>
<evidence type="ECO:0000259" key="24">
    <source>
        <dbReference type="Pfam" id="PF08245"/>
    </source>
</evidence>
<dbReference type="SUPFAM" id="SSF53244">
    <property type="entry name" value="MurD-like peptide ligases, peptide-binding domain"/>
    <property type="match status" value="1"/>
</dbReference>
<keyword evidence="26" id="KW-1185">Reference proteome</keyword>
<dbReference type="EMBL" id="JACHGY010000001">
    <property type="protein sequence ID" value="MBB6428680.1"/>
    <property type="molecule type" value="Genomic_DNA"/>
</dbReference>
<dbReference type="InterPro" id="IPR013221">
    <property type="entry name" value="Mur_ligase_cen"/>
</dbReference>
<keyword evidence="11" id="KW-0547">Nucleotide-binding</keyword>
<dbReference type="PANTHER" id="PTHR11136">
    <property type="entry name" value="FOLYLPOLYGLUTAMATE SYNTHASE-RELATED"/>
    <property type="match status" value="1"/>
</dbReference>
<evidence type="ECO:0000256" key="6">
    <source>
        <dbReference type="ARBA" id="ARBA00013023"/>
    </source>
</evidence>
<evidence type="ECO:0000256" key="17">
    <source>
        <dbReference type="ARBA" id="ARBA00032510"/>
    </source>
</evidence>
<comment type="function">
    <text evidence="2">Functions in two distinct reactions of the de novo folate biosynthetic pathway. Catalyzes the addition of a glutamate residue to dihydropteroate (7,8-dihydropteroate or H2Pte) to form dihydrofolate (7,8-dihydrofolate monoglutamate or H2Pte-Glu). Also catalyzes successive additions of L-glutamate to tetrahydrofolate or 10-formyltetrahydrofolate or 5,10-methylenetetrahydrofolate, leading to folylpolyglutamate derivatives.</text>
</comment>
<comment type="catalytic activity">
    <reaction evidence="18">
        <text>(6S)-5,6,7,8-tetrahydrofolyl-(gamma-L-Glu)(n) + L-glutamate + ATP = (6S)-5,6,7,8-tetrahydrofolyl-(gamma-L-Glu)(n+1) + ADP + phosphate + H(+)</text>
        <dbReference type="Rhea" id="RHEA:10580"/>
        <dbReference type="Rhea" id="RHEA-COMP:14738"/>
        <dbReference type="Rhea" id="RHEA-COMP:14740"/>
        <dbReference type="ChEBI" id="CHEBI:15378"/>
        <dbReference type="ChEBI" id="CHEBI:29985"/>
        <dbReference type="ChEBI" id="CHEBI:30616"/>
        <dbReference type="ChEBI" id="CHEBI:43474"/>
        <dbReference type="ChEBI" id="CHEBI:141005"/>
        <dbReference type="ChEBI" id="CHEBI:456216"/>
        <dbReference type="EC" id="6.3.2.17"/>
    </reaction>
</comment>
<dbReference type="InterPro" id="IPR036615">
    <property type="entry name" value="Mur_ligase_C_dom_sf"/>
</dbReference>
<dbReference type="InterPro" id="IPR036565">
    <property type="entry name" value="Mur-like_cat_sf"/>
</dbReference>
<evidence type="ECO:0000256" key="14">
    <source>
        <dbReference type="ARBA" id="ARBA00022909"/>
    </source>
</evidence>
<evidence type="ECO:0000259" key="23">
    <source>
        <dbReference type="Pfam" id="PF02875"/>
    </source>
</evidence>
<evidence type="ECO:0000256" key="20">
    <source>
        <dbReference type="ARBA" id="ARBA00049035"/>
    </source>
</evidence>
<keyword evidence="14" id="KW-0289">Folate biosynthesis</keyword>
<dbReference type="EC" id="6.3.2.17" evidence="7"/>
<feature type="domain" description="Mur ligase C-terminal" evidence="23">
    <location>
        <begin position="350"/>
        <end position="472"/>
    </location>
</feature>
<dbReference type="InterPro" id="IPR004101">
    <property type="entry name" value="Mur_ligase_C"/>
</dbReference>
<evidence type="ECO:0000256" key="16">
    <source>
        <dbReference type="ARBA" id="ARBA00030592"/>
    </source>
</evidence>
<keyword evidence="13" id="KW-0460">Magnesium</keyword>
<evidence type="ECO:0000256" key="11">
    <source>
        <dbReference type="ARBA" id="ARBA00022741"/>
    </source>
</evidence>
<comment type="similarity">
    <text evidence="5">Belongs to the folylpolyglutamate synthase family.</text>
</comment>
<evidence type="ECO:0000313" key="26">
    <source>
        <dbReference type="Proteomes" id="UP000541810"/>
    </source>
</evidence>
<dbReference type="RefSeq" id="WP_184676037.1">
    <property type="nucleotide sequence ID" value="NZ_JACHGY010000001.1"/>
</dbReference>
<evidence type="ECO:0000256" key="8">
    <source>
        <dbReference type="ARBA" id="ARBA00019357"/>
    </source>
</evidence>
<evidence type="ECO:0000256" key="18">
    <source>
        <dbReference type="ARBA" id="ARBA00047493"/>
    </source>
</evidence>
<proteinExistence type="inferred from homology"/>